<dbReference type="AlphaFoldDB" id="A0AAQ3Q7B5"/>
<sequence length="704" mass="81363">MNPVVLKRFNKAHIVLIPKHEGANEVREFRPISLEHSIIRIFSKLLTRRLKPFMDNMISTTQGAFTSGRSSLDSYLSVHETIWACHKRNEDDFLIKVDFQKAFDSISWEFILQMLRARGFPSRWIEWMQHLLCTDSSLLINGEEGNFFHHRRGVRQGNPLSPYLFNLAIDCLSALLVKATANDSIEGVLGHHVPGGVTHSLFADDLVLFSINKMDSLHNLRMLLRCFYLATGLQANPSKTCVVHLSGDQRLTSVAACFLGYAAGAFPLKYLGLPLRIGNLLKGDWNELLERNDRKLADWKGRLLSRGGRLTLVNSTITSYSSYMFSMFKAPKWVLKKIDSRRRKFFWVGADSTSCQGRCLVNWDIATMPRKDDGLGILKVQEHNLARLGSWLWKFITRSDLQWIDIIKGTLGGRAVWFDSGQTRHASPIWKSILQLNDTFRAGLKYEVGNGTDIQLWKEPWCGSTTLAENFPHLFRFATQPLVHIADARILDNEDRFQGWNISFTTFIDISQMQQLARMLDHVKDSRGADTICWRWSNTMKYTARSLYQILVYKGLEDNIQQFIWQRKLPPKIAIYGWIWKRKRLPLRKVLASRGVISSTTNCLFCVGNEETHDHVFFDCHYTQTAWRLFLEQLDIPFYPTHSFFFDEGNAQHSEANLKKARILLVWSWYIWYERNRRCFEMVLSNSRSLAISMSVFTCSSSIL</sequence>
<feature type="domain" description="Reverse transcriptase" evidence="1">
    <location>
        <begin position="1"/>
        <end position="275"/>
    </location>
</feature>
<dbReference type="PANTHER" id="PTHR33116:SF78">
    <property type="entry name" value="OS12G0587133 PROTEIN"/>
    <property type="match status" value="1"/>
</dbReference>
<protein>
    <recommendedName>
        <fullName evidence="1">Reverse transcriptase domain-containing protein</fullName>
    </recommendedName>
</protein>
<dbReference type="SUPFAM" id="SSF56672">
    <property type="entry name" value="DNA/RNA polymerases"/>
    <property type="match status" value="1"/>
</dbReference>
<dbReference type="Pfam" id="PF00078">
    <property type="entry name" value="RVT_1"/>
    <property type="match status" value="1"/>
</dbReference>
<keyword evidence="3" id="KW-1185">Reference proteome</keyword>
<organism evidence="2 3">
    <name type="scientific">Canna indica</name>
    <name type="common">Indian-shot</name>
    <dbReference type="NCBI Taxonomy" id="4628"/>
    <lineage>
        <taxon>Eukaryota</taxon>
        <taxon>Viridiplantae</taxon>
        <taxon>Streptophyta</taxon>
        <taxon>Embryophyta</taxon>
        <taxon>Tracheophyta</taxon>
        <taxon>Spermatophyta</taxon>
        <taxon>Magnoliopsida</taxon>
        <taxon>Liliopsida</taxon>
        <taxon>Zingiberales</taxon>
        <taxon>Cannaceae</taxon>
        <taxon>Canna</taxon>
    </lineage>
</organism>
<dbReference type="Proteomes" id="UP001327560">
    <property type="component" value="Chromosome 3"/>
</dbReference>
<name>A0AAQ3Q7B5_9LILI</name>
<accession>A0AAQ3Q7B5</accession>
<proteinExistence type="predicted"/>
<dbReference type="PROSITE" id="PS50878">
    <property type="entry name" value="RT_POL"/>
    <property type="match status" value="1"/>
</dbReference>
<evidence type="ECO:0000259" key="1">
    <source>
        <dbReference type="PROSITE" id="PS50878"/>
    </source>
</evidence>
<dbReference type="CDD" id="cd01650">
    <property type="entry name" value="RT_nLTR_like"/>
    <property type="match status" value="1"/>
</dbReference>
<dbReference type="InterPro" id="IPR043502">
    <property type="entry name" value="DNA/RNA_pol_sf"/>
</dbReference>
<evidence type="ECO:0000313" key="2">
    <source>
        <dbReference type="EMBL" id="WOL01716.1"/>
    </source>
</evidence>
<dbReference type="PANTHER" id="PTHR33116">
    <property type="entry name" value="REVERSE TRANSCRIPTASE ZINC-BINDING DOMAIN-CONTAINING PROTEIN-RELATED-RELATED"/>
    <property type="match status" value="1"/>
</dbReference>
<gene>
    <name evidence="2" type="ORF">Cni_G10434</name>
</gene>
<evidence type="ECO:0000313" key="3">
    <source>
        <dbReference type="Proteomes" id="UP001327560"/>
    </source>
</evidence>
<dbReference type="EMBL" id="CP136892">
    <property type="protein sequence ID" value="WOL01716.1"/>
    <property type="molecule type" value="Genomic_DNA"/>
</dbReference>
<dbReference type="InterPro" id="IPR000477">
    <property type="entry name" value="RT_dom"/>
</dbReference>
<reference evidence="2 3" key="1">
    <citation type="submission" date="2023-10" db="EMBL/GenBank/DDBJ databases">
        <title>Chromosome-scale genome assembly provides insights into flower coloration mechanisms of Canna indica.</title>
        <authorList>
            <person name="Li C."/>
        </authorList>
    </citation>
    <scope>NUCLEOTIDE SEQUENCE [LARGE SCALE GENOMIC DNA]</scope>
    <source>
        <tissue evidence="2">Flower</tissue>
    </source>
</reference>
<dbReference type="Pfam" id="PF13966">
    <property type="entry name" value="zf-RVT"/>
    <property type="match status" value="1"/>
</dbReference>
<dbReference type="InterPro" id="IPR026960">
    <property type="entry name" value="RVT-Znf"/>
</dbReference>